<gene>
    <name evidence="2" type="ORF">TD95_005432</name>
</gene>
<sequence length="408" mass="45692">MNRNKQILKHYIQRRNKCQRRLRVSQAQAQALWQATRKRRGFEDWHEAHKDESPSAIQVWEEAPLLLGTTKFDPLPGMKNILITGGSGFIGSWVVRHIAVTYAGVYKVVNFDKLDYCSSTNNTAALDGLPHYSFFQGDVTKVDDVVRCLKTHDIDTILHFAAQSHVDNSFHSPFSFTLNNVCGTHVMLDVACKFGIKRFIHVSTDEVYGEAKPEEQGVKENNVLDPTNPYAASKAAAEMIAKAYWKSFQVPVIIALTIHGNGSNKRRYIYATDVADAFDTILHKGVVGETYNIASRDELSNVEVAERILAYSSATSGQSQEKEKGDACKTRIVFVPDRPFNDSRYAVDGSKLAVLGWKQKVGLEEGLRQTVCWYRQFGERWWERQGGGGEEKNVLPPSPTPSACCALA</sequence>
<evidence type="ECO:0000259" key="1">
    <source>
        <dbReference type="Pfam" id="PF16363"/>
    </source>
</evidence>
<accession>A0A0F4ZIR4</accession>
<feature type="domain" description="NAD(P)-binding" evidence="1">
    <location>
        <begin position="258"/>
        <end position="370"/>
    </location>
</feature>
<comment type="caution">
    <text evidence="2">The sequence shown here is derived from an EMBL/GenBank/DDBJ whole genome shotgun (WGS) entry which is preliminary data.</text>
</comment>
<dbReference type="InterPro" id="IPR036291">
    <property type="entry name" value="NAD(P)-bd_dom_sf"/>
</dbReference>
<evidence type="ECO:0000313" key="3">
    <source>
        <dbReference type="Proteomes" id="UP000033483"/>
    </source>
</evidence>
<dbReference type="GO" id="GO:0009225">
    <property type="term" value="P:nucleotide-sugar metabolic process"/>
    <property type="evidence" value="ECO:0007669"/>
    <property type="project" value="UniProtKB-ARBA"/>
</dbReference>
<dbReference type="InterPro" id="IPR016040">
    <property type="entry name" value="NAD(P)-bd_dom"/>
</dbReference>
<dbReference type="OrthoDB" id="331544at2759"/>
<dbReference type="EMBL" id="LAEV01000514">
    <property type="protein sequence ID" value="KKA30095.1"/>
    <property type="molecule type" value="Genomic_DNA"/>
</dbReference>
<proteinExistence type="predicted"/>
<dbReference type="Gene3D" id="3.40.50.720">
    <property type="entry name" value="NAD(P)-binding Rossmann-like Domain"/>
    <property type="match status" value="2"/>
</dbReference>
<evidence type="ECO:0000313" key="2">
    <source>
        <dbReference type="EMBL" id="KKA30095.1"/>
    </source>
</evidence>
<protein>
    <recommendedName>
        <fullName evidence="1">NAD(P)-binding domain-containing protein</fullName>
    </recommendedName>
</protein>
<reference evidence="2 3" key="1">
    <citation type="submission" date="2015-03" db="EMBL/GenBank/DDBJ databases">
        <authorList>
            <person name="Radwan O."/>
            <person name="Al-Naeli F.A."/>
            <person name="Rendon G.A."/>
            <person name="Fields C."/>
        </authorList>
    </citation>
    <scope>NUCLEOTIDE SEQUENCE [LARGE SCALE GENOMIC DNA]</scope>
    <source>
        <strain evidence="2">CR-DP1</strain>
    </source>
</reference>
<feature type="domain" description="NAD(P)-binding" evidence="1">
    <location>
        <begin position="82"/>
        <end position="255"/>
    </location>
</feature>
<dbReference type="Gene3D" id="3.90.25.10">
    <property type="entry name" value="UDP-galactose 4-epimerase, domain 1"/>
    <property type="match status" value="1"/>
</dbReference>
<keyword evidence="3" id="KW-1185">Reference proteome</keyword>
<organism evidence="2 3">
    <name type="scientific">Thielaviopsis punctulata</name>
    <dbReference type="NCBI Taxonomy" id="72032"/>
    <lineage>
        <taxon>Eukaryota</taxon>
        <taxon>Fungi</taxon>
        <taxon>Dikarya</taxon>
        <taxon>Ascomycota</taxon>
        <taxon>Pezizomycotina</taxon>
        <taxon>Sordariomycetes</taxon>
        <taxon>Hypocreomycetidae</taxon>
        <taxon>Microascales</taxon>
        <taxon>Ceratocystidaceae</taxon>
        <taxon>Thielaviopsis</taxon>
    </lineage>
</organism>
<name>A0A0F4ZIR4_9PEZI</name>
<dbReference type="SUPFAM" id="SSF51735">
    <property type="entry name" value="NAD(P)-binding Rossmann-fold domains"/>
    <property type="match status" value="1"/>
</dbReference>
<dbReference type="AlphaFoldDB" id="A0A0F4ZIR4"/>
<dbReference type="FunFam" id="3.40.50.720:FF:000304">
    <property type="entry name" value="UDP-glucose 4,6-dehydratase"/>
    <property type="match status" value="1"/>
</dbReference>
<dbReference type="PANTHER" id="PTHR43000">
    <property type="entry name" value="DTDP-D-GLUCOSE 4,6-DEHYDRATASE-RELATED"/>
    <property type="match status" value="1"/>
</dbReference>
<dbReference type="Proteomes" id="UP000033483">
    <property type="component" value="Unassembled WGS sequence"/>
</dbReference>
<dbReference type="Pfam" id="PF16363">
    <property type="entry name" value="GDP_Man_Dehyd"/>
    <property type="match status" value="2"/>
</dbReference>